<organism evidence="1">
    <name type="scientific">uncultured Propionibacteriaceae bacterium</name>
    <dbReference type="NCBI Taxonomy" id="257457"/>
    <lineage>
        <taxon>Bacteria</taxon>
        <taxon>Bacillati</taxon>
        <taxon>Actinomycetota</taxon>
        <taxon>Actinomycetes</taxon>
        <taxon>Propionibacteriales</taxon>
        <taxon>Propionibacteriaceae</taxon>
        <taxon>environmental samples</taxon>
    </lineage>
</organism>
<sequence length="488" mass="49404">MSRQLRRRTGHRRRSAAGLLAVLAALVALLLVAGGGTAITATRATFIPDRIPVVGRTGTICTVGAKQGDSSTSLSAVVMRQAPGRDGTLTGTPSAAAAPSFTLTEQGKGQVLPGFSRTVLLEGKGVMATASTASVVTVATTGAEEGLMAAPCQPPRSGSWLVGVGAGRSYRSELVLTNPDDAQAEVNLRYYGRNGLVVVPGSPGVVVAARSSTVVALEPLVAVEGPLTVAVRAEHGRVVAVARSLATSGQRPTGADWHLPSSAPSLRTVIPGIPEGDGTRELFVVNPGTTRAQVGVEVLGEQGSFAPAGAETIEVPPESTAAVQLADGLAGAAGAVRLTSDVPVTGSMVSRSTRPTATPDLAVQSAAPAMLRTGLVAVATTDAADSELVMSNDTDTEVSVSMEVLSYAGVTLRRDDILLAPNSTATRGLNSPAPSYLVVRAPGNIGVYGGVVLSQPEGASAGLTTMVVSSPDVASRAPRVRHDPTVGR</sequence>
<reference evidence="1" key="1">
    <citation type="submission" date="2020-02" db="EMBL/GenBank/DDBJ databases">
        <authorList>
            <person name="Meier V. D."/>
        </authorList>
    </citation>
    <scope>NUCLEOTIDE SEQUENCE</scope>
    <source>
        <strain evidence="1">AVDCRST_MAG75</strain>
    </source>
</reference>
<dbReference type="Pfam" id="PF18986">
    <property type="entry name" value="DUF5719"/>
    <property type="match status" value="1"/>
</dbReference>
<dbReference type="EMBL" id="CADCUO010000142">
    <property type="protein sequence ID" value="CAA9401391.1"/>
    <property type="molecule type" value="Genomic_DNA"/>
</dbReference>
<accession>A0A6J4P5A9</accession>
<gene>
    <name evidence="1" type="ORF">AVDCRST_MAG75-2172</name>
</gene>
<proteinExistence type="predicted"/>
<evidence type="ECO:0000313" key="1">
    <source>
        <dbReference type="EMBL" id="CAA9401391.1"/>
    </source>
</evidence>
<evidence type="ECO:0008006" key="2">
    <source>
        <dbReference type="Google" id="ProtNLM"/>
    </source>
</evidence>
<protein>
    <recommendedName>
        <fullName evidence="2">Secreted protein</fullName>
    </recommendedName>
</protein>
<name>A0A6J4P5A9_9ACTN</name>
<dbReference type="AlphaFoldDB" id="A0A6J4P5A9"/>
<dbReference type="InterPro" id="IPR043777">
    <property type="entry name" value="DUF5719"/>
</dbReference>